<dbReference type="PROSITE" id="PS52016">
    <property type="entry name" value="TONB_DEPENDENT_REC_3"/>
    <property type="match status" value="1"/>
</dbReference>
<keyword evidence="1" id="KW-0998">Cell outer membrane</keyword>
<dbReference type="OrthoDB" id="5476657at2"/>
<keyword evidence="1" id="KW-0813">Transport</keyword>
<dbReference type="InterPro" id="IPR037066">
    <property type="entry name" value="Plug_dom_sf"/>
</dbReference>
<dbReference type="Pfam" id="PF07715">
    <property type="entry name" value="Plug"/>
    <property type="match status" value="1"/>
</dbReference>
<dbReference type="Proteomes" id="UP000253918">
    <property type="component" value="Unassembled WGS sequence"/>
</dbReference>
<dbReference type="PANTHER" id="PTHR40980">
    <property type="entry name" value="PLUG DOMAIN-CONTAINING PROTEIN"/>
    <property type="match status" value="1"/>
</dbReference>
<comment type="caution">
    <text evidence="4">The sequence shown here is derived from an EMBL/GenBank/DDBJ whole genome shotgun (WGS) entry which is preliminary data.</text>
</comment>
<reference evidence="4 5" key="1">
    <citation type="submission" date="2018-07" db="EMBL/GenBank/DDBJ databases">
        <title>a novel species of Sphingomonas isolated from the rhizosphere soil of Araceae plant.</title>
        <authorList>
            <person name="Zhiyong W."/>
            <person name="Qinglan Z."/>
            <person name="Zhiwei F."/>
            <person name="Ding X."/>
            <person name="Gejiao W."/>
            <person name="Shixue Z."/>
        </authorList>
    </citation>
    <scope>NUCLEOTIDE SEQUENCE [LARGE SCALE GENOMIC DNA]</scope>
    <source>
        <strain evidence="4 5">WZY 27</strain>
    </source>
</reference>
<dbReference type="SUPFAM" id="SSF56935">
    <property type="entry name" value="Porins"/>
    <property type="match status" value="1"/>
</dbReference>
<evidence type="ECO:0000259" key="3">
    <source>
        <dbReference type="Pfam" id="PF07715"/>
    </source>
</evidence>
<dbReference type="Gene3D" id="2.170.130.10">
    <property type="entry name" value="TonB-dependent receptor, plug domain"/>
    <property type="match status" value="1"/>
</dbReference>
<comment type="similarity">
    <text evidence="1">Belongs to the TonB-dependent receptor family.</text>
</comment>
<dbReference type="RefSeq" id="WP_114687742.1">
    <property type="nucleotide sequence ID" value="NZ_QQNB01000002.1"/>
</dbReference>
<evidence type="ECO:0000256" key="1">
    <source>
        <dbReference type="PROSITE-ProRule" id="PRU01360"/>
    </source>
</evidence>
<keyword evidence="5" id="KW-1185">Reference proteome</keyword>
<feature type="chain" id="PRO_5016654606" description="TonB-dependent receptor plug domain-containing protein" evidence="2">
    <location>
        <begin position="21"/>
        <end position="359"/>
    </location>
</feature>
<dbReference type="InterPro" id="IPR012910">
    <property type="entry name" value="Plug_dom"/>
</dbReference>
<proteinExistence type="inferred from homology"/>
<evidence type="ECO:0000256" key="2">
    <source>
        <dbReference type="SAM" id="SignalP"/>
    </source>
</evidence>
<feature type="signal peptide" evidence="2">
    <location>
        <begin position="1"/>
        <end position="20"/>
    </location>
</feature>
<organism evidence="4 5">
    <name type="scientific">Sphingomonas aracearum</name>
    <dbReference type="NCBI Taxonomy" id="2283317"/>
    <lineage>
        <taxon>Bacteria</taxon>
        <taxon>Pseudomonadati</taxon>
        <taxon>Pseudomonadota</taxon>
        <taxon>Alphaproteobacteria</taxon>
        <taxon>Sphingomonadales</taxon>
        <taxon>Sphingomonadaceae</taxon>
        <taxon>Sphingomonas</taxon>
    </lineage>
</organism>
<dbReference type="PANTHER" id="PTHR40980:SF4">
    <property type="entry name" value="TONB-DEPENDENT RECEPTOR-LIKE BETA-BARREL DOMAIN-CONTAINING PROTEIN"/>
    <property type="match status" value="1"/>
</dbReference>
<name>A0A369VUA7_9SPHN</name>
<keyword evidence="1" id="KW-1134">Transmembrane beta strand</keyword>
<dbReference type="EMBL" id="QQNB01000002">
    <property type="protein sequence ID" value="RDE05673.1"/>
    <property type="molecule type" value="Genomic_DNA"/>
</dbReference>
<keyword evidence="1" id="KW-0812">Transmembrane</keyword>
<comment type="subcellular location">
    <subcellularLocation>
        <location evidence="1">Cell outer membrane</location>
        <topology evidence="1">Multi-pass membrane protein</topology>
    </subcellularLocation>
</comment>
<keyword evidence="1" id="KW-0472">Membrane</keyword>
<sequence length="359" mass="38561">MKACWLAGAAVLAMVPGVSAAQQAEQTVTDGSAAPDQGDDIVVTGQRAAQARAIDAKRNAIGVLDVASADEIGRLPDRNVAEVIERLPGVGVTYDQGEGRYVAIRGVPSTLNNYTLSGLEIGNPDGTTRALPLDIVSGQLLNRVEIAKVKTADMDGQGIGGTVNLVPQTAFDFRDRFALSASAKAGYQELNKKVPYQADGSIAGRFGPDEQFGAVLGVSYSYRDFASEGFYPDNWRPDARFARGGVPDNIKYTEYSLARTRIGATGSLDWRPSDRQTLYVRGFYSKFIEDEVRPRYRLDFSTPALAGTPAFTVNPDGLTGTLTGAGAERREDLRLDYKAKWLVTGLAGGHADRRFQAGL</sequence>
<dbReference type="InterPro" id="IPR039426">
    <property type="entry name" value="TonB-dep_rcpt-like"/>
</dbReference>
<gene>
    <name evidence="4" type="ORF">DVW87_10685</name>
</gene>
<accession>A0A369VUA7</accession>
<keyword evidence="2" id="KW-0732">Signal</keyword>
<protein>
    <recommendedName>
        <fullName evidence="3">TonB-dependent receptor plug domain-containing protein</fullName>
    </recommendedName>
</protein>
<feature type="domain" description="TonB-dependent receptor plug" evidence="3">
    <location>
        <begin position="57"/>
        <end position="162"/>
    </location>
</feature>
<evidence type="ECO:0000313" key="4">
    <source>
        <dbReference type="EMBL" id="RDE05673.1"/>
    </source>
</evidence>
<evidence type="ECO:0000313" key="5">
    <source>
        <dbReference type="Proteomes" id="UP000253918"/>
    </source>
</evidence>
<dbReference type="AlphaFoldDB" id="A0A369VUA7"/>
<dbReference type="GO" id="GO:0009279">
    <property type="term" value="C:cell outer membrane"/>
    <property type="evidence" value="ECO:0007669"/>
    <property type="project" value="UniProtKB-SubCell"/>
</dbReference>